<dbReference type="Pfam" id="PF02969">
    <property type="entry name" value="TAF"/>
    <property type="match status" value="1"/>
</dbReference>
<gene>
    <name evidence="8" type="ORF">PLXY2_LOCUS3815</name>
</gene>
<dbReference type="GO" id="GO:0016251">
    <property type="term" value="F:RNA polymerase II general transcription initiation factor activity"/>
    <property type="evidence" value="ECO:0007669"/>
    <property type="project" value="InterPro"/>
</dbReference>
<dbReference type="EMBL" id="CAJHNJ030000010">
    <property type="protein sequence ID" value="CAG9108233.1"/>
    <property type="molecule type" value="Genomic_DNA"/>
</dbReference>
<keyword evidence="9" id="KW-1185">Reference proteome</keyword>
<evidence type="ECO:0000256" key="5">
    <source>
        <dbReference type="ARBA" id="ARBA00023242"/>
    </source>
</evidence>
<evidence type="ECO:0000313" key="8">
    <source>
        <dbReference type="EMBL" id="CAG9108233.1"/>
    </source>
</evidence>
<reference evidence="8" key="1">
    <citation type="submission" date="2020-11" db="EMBL/GenBank/DDBJ databases">
        <authorList>
            <person name="Whiteford S."/>
        </authorList>
    </citation>
    <scope>NUCLEOTIDE SEQUENCE</scope>
</reference>
<keyword evidence="4" id="KW-0804">Transcription</keyword>
<dbReference type="GO" id="GO:0000124">
    <property type="term" value="C:SAGA complex"/>
    <property type="evidence" value="ECO:0007669"/>
    <property type="project" value="InterPro"/>
</dbReference>
<dbReference type="Pfam" id="PF07571">
    <property type="entry name" value="TAF6_C"/>
    <property type="match status" value="4"/>
</dbReference>
<dbReference type="PANTHER" id="PTHR10221">
    <property type="entry name" value="TRANSCRIPTION INITIATION FACTOR TFIID SUBUNIT 6"/>
    <property type="match status" value="1"/>
</dbReference>
<organism evidence="8 9">
    <name type="scientific">Plutella xylostella</name>
    <name type="common">Diamondback moth</name>
    <name type="synonym">Plutella maculipennis</name>
    <dbReference type="NCBI Taxonomy" id="51655"/>
    <lineage>
        <taxon>Eukaryota</taxon>
        <taxon>Metazoa</taxon>
        <taxon>Ecdysozoa</taxon>
        <taxon>Arthropoda</taxon>
        <taxon>Hexapoda</taxon>
        <taxon>Insecta</taxon>
        <taxon>Pterygota</taxon>
        <taxon>Neoptera</taxon>
        <taxon>Endopterygota</taxon>
        <taxon>Lepidoptera</taxon>
        <taxon>Glossata</taxon>
        <taxon>Ditrysia</taxon>
        <taxon>Yponomeutoidea</taxon>
        <taxon>Plutellidae</taxon>
        <taxon>Plutella</taxon>
    </lineage>
</organism>
<dbReference type="Proteomes" id="UP000653454">
    <property type="component" value="Unassembled WGS sequence"/>
</dbReference>
<protein>
    <recommendedName>
        <fullName evidence="6">Transcription initiation factor TFIID subunit 6</fullName>
    </recommendedName>
</protein>
<comment type="caution">
    <text evidence="8">The sequence shown here is derived from an EMBL/GenBank/DDBJ whole genome shotgun (WGS) entry which is preliminary data.</text>
</comment>
<comment type="subcellular location">
    <subcellularLocation>
        <location evidence="1">Nucleus</location>
    </subcellularLocation>
</comment>
<name>A0A8S4E0Y7_PLUXY</name>
<dbReference type="GO" id="GO:0005669">
    <property type="term" value="C:transcription factor TFIID complex"/>
    <property type="evidence" value="ECO:0007669"/>
    <property type="project" value="InterPro"/>
</dbReference>
<dbReference type="InterPro" id="IPR016024">
    <property type="entry name" value="ARM-type_fold"/>
</dbReference>
<dbReference type="GO" id="GO:0003713">
    <property type="term" value="F:transcription coactivator activity"/>
    <property type="evidence" value="ECO:0007669"/>
    <property type="project" value="TreeGrafter"/>
</dbReference>
<dbReference type="GO" id="GO:0046695">
    <property type="term" value="C:SLIK (SAGA-like) complex"/>
    <property type="evidence" value="ECO:0007669"/>
    <property type="project" value="InterPro"/>
</dbReference>
<dbReference type="InterPro" id="IPR046344">
    <property type="entry name" value="TAF6_C_sf"/>
</dbReference>
<dbReference type="InterPro" id="IPR004823">
    <property type="entry name" value="TAF_TATA-bd_Histone-like_dom"/>
</dbReference>
<evidence type="ECO:0000256" key="6">
    <source>
        <dbReference type="ARBA" id="ARBA00040091"/>
    </source>
</evidence>
<dbReference type="Gene3D" id="1.25.40.770">
    <property type="entry name" value="TAF6, C-terminal HEAT repeat domain"/>
    <property type="match status" value="4"/>
</dbReference>
<evidence type="ECO:0000313" key="9">
    <source>
        <dbReference type="Proteomes" id="UP000653454"/>
    </source>
</evidence>
<evidence type="ECO:0000259" key="7">
    <source>
        <dbReference type="SMART" id="SM00803"/>
    </source>
</evidence>
<keyword evidence="5" id="KW-0539">Nucleus</keyword>
<evidence type="ECO:0000256" key="3">
    <source>
        <dbReference type="ARBA" id="ARBA00023015"/>
    </source>
</evidence>
<accession>A0A8S4E0Y7</accession>
<dbReference type="PANTHER" id="PTHR10221:SF9">
    <property type="entry name" value="TRANSCRIPTION INITIATION FACTOR TFIID SUBUNIT 6"/>
    <property type="match status" value="1"/>
</dbReference>
<keyword evidence="3" id="KW-0805">Transcription regulation</keyword>
<dbReference type="SUPFAM" id="SSF47113">
    <property type="entry name" value="Histone-fold"/>
    <property type="match status" value="1"/>
</dbReference>
<comment type="similarity">
    <text evidence="2">Belongs to the TAF6 family.</text>
</comment>
<dbReference type="FunFam" id="1.10.20.10:FF:000030">
    <property type="entry name" value="Transcription initiation factor TFIID subunit 6"/>
    <property type="match status" value="1"/>
</dbReference>
<dbReference type="SUPFAM" id="SSF48371">
    <property type="entry name" value="ARM repeat"/>
    <property type="match status" value="1"/>
</dbReference>
<sequence length="885" mass="97305">MGDSEFAYGSALSIDSMKVIAESIGIASLGDDAAKELADDVTYRLKVIVQDAMKFMHHSKRQKLAISDIDHALKIKNIEPQYGFIQTESLPFRFASGGGRELHFIEEKEIDLSEILSAPPPKVPLDVSVRAHWLSVDGVQPTVPENPPPLSKEAQKLESVDPITKLNKPANKDAAGKPVCGKAARLKASESVHVKQLATHELSVEQQLYYKEITEACVGSDEGRRAEALQSLACDPGLHEMLPRMCTFISEGVKVNVVQNNLALLIYLMRMVKALLDNQTLYLEKYLHELIPSVSTCIVSRQLCMRPEMDNHWALRDFAARLMAQICKTFNTSTNNLQTRVTRKCQLHELIPSVSTCIVSRQLCMRPEMDNHWALRDFAARLIAQICKTFNTSTNNLQTRVTRHCALSSPSTIRCHTCTTVSVLVFFRLPLFYPKHQLHELIPSVSTCIVSRQLCMRPEMDNHWALRDFAARLMAQICKTFNTSTNNLQTRVTRVCGRVRRAFLSSSTVLVSDQLCLVVYCTTASALVFFRFPLFYSKRQLHELIPSVSTCIVSRQLCMRPEMDNHWALRDFAARLMAQICKTFNTSTNNLQTRVTRLFSRALQCPSQTNDESGGPCMNSATKDSEKTPLASLYGAIQGLAELGPEVVKVFILPRVRWLGERLEGALGGGGGDRLAAGNLKTQLLKVLAPVVRHLRQPPDAVDDYKREYGYLGPSLQQMVMKLRSSVPSSGGGGGGAVAVVTCTPPLAPPSAPITVTARPDPPAPRTVVMAAPAPPTPPPQKFVIVSQKPPGLNQPASSSGHIVMHTSQPTIIRNQNVQSVVVTSGPAAPQKVVVVGVPPQQQLSLQHLQHSQAPVSVVSKPVFARAPAAGPQQPPELDDLSHLA</sequence>
<dbReference type="InterPro" id="IPR009072">
    <property type="entry name" value="Histone-fold"/>
</dbReference>
<feature type="domain" description="TATA box binding protein associated factor (TAF) histone-like fold" evidence="7">
    <location>
        <begin position="10"/>
        <end position="74"/>
    </location>
</feature>
<dbReference type="FunFam" id="1.25.40.770:FF:000001">
    <property type="entry name" value="Transcription initiation factor TFIID subunit 6"/>
    <property type="match status" value="1"/>
</dbReference>
<dbReference type="Gene3D" id="1.10.20.10">
    <property type="entry name" value="Histone, subunit A"/>
    <property type="match status" value="1"/>
</dbReference>
<evidence type="ECO:0000256" key="4">
    <source>
        <dbReference type="ARBA" id="ARBA00023163"/>
    </source>
</evidence>
<dbReference type="InterPro" id="IPR037796">
    <property type="entry name" value="TAF6"/>
</dbReference>
<dbReference type="GO" id="GO:0046982">
    <property type="term" value="F:protein heterodimerization activity"/>
    <property type="evidence" value="ECO:0007669"/>
    <property type="project" value="InterPro"/>
</dbReference>
<dbReference type="AlphaFoldDB" id="A0A8S4E0Y7"/>
<dbReference type="GO" id="GO:0051123">
    <property type="term" value="P:RNA polymerase II preinitiation complex assembly"/>
    <property type="evidence" value="ECO:0007669"/>
    <property type="project" value="TreeGrafter"/>
</dbReference>
<dbReference type="CDD" id="cd22931">
    <property type="entry name" value="HFD_TAF6"/>
    <property type="match status" value="1"/>
</dbReference>
<evidence type="ECO:0000256" key="2">
    <source>
        <dbReference type="ARBA" id="ARBA00007688"/>
    </source>
</evidence>
<dbReference type="SMART" id="SM00803">
    <property type="entry name" value="TAF"/>
    <property type="match status" value="1"/>
</dbReference>
<evidence type="ECO:0000256" key="1">
    <source>
        <dbReference type="ARBA" id="ARBA00004123"/>
    </source>
</evidence>
<dbReference type="InterPro" id="IPR011442">
    <property type="entry name" value="TAF6_C"/>
</dbReference>
<dbReference type="CDD" id="cd08050">
    <property type="entry name" value="TAF6C"/>
    <property type="match status" value="2"/>
</dbReference>
<proteinExistence type="inferred from homology"/>